<name>A0ACA9Q341_9GLOM</name>
<evidence type="ECO:0000313" key="1">
    <source>
        <dbReference type="EMBL" id="CAG8734290.1"/>
    </source>
</evidence>
<feature type="non-terminal residue" evidence="1">
    <location>
        <position position="93"/>
    </location>
</feature>
<feature type="non-terminal residue" evidence="1">
    <location>
        <position position="1"/>
    </location>
</feature>
<keyword evidence="2" id="KW-1185">Reference proteome</keyword>
<evidence type="ECO:0000313" key="2">
    <source>
        <dbReference type="Proteomes" id="UP000789702"/>
    </source>
</evidence>
<reference evidence="1" key="1">
    <citation type="submission" date="2021-06" db="EMBL/GenBank/DDBJ databases">
        <authorList>
            <person name="Kallberg Y."/>
            <person name="Tangrot J."/>
            <person name="Rosling A."/>
        </authorList>
    </citation>
    <scope>NUCLEOTIDE SEQUENCE</scope>
    <source>
        <strain evidence="1">IL203A</strain>
    </source>
</reference>
<proteinExistence type="predicted"/>
<gene>
    <name evidence="1" type="ORF">DHETER_LOCUS13640</name>
</gene>
<organism evidence="1 2">
    <name type="scientific">Dentiscutata heterogama</name>
    <dbReference type="NCBI Taxonomy" id="1316150"/>
    <lineage>
        <taxon>Eukaryota</taxon>
        <taxon>Fungi</taxon>
        <taxon>Fungi incertae sedis</taxon>
        <taxon>Mucoromycota</taxon>
        <taxon>Glomeromycotina</taxon>
        <taxon>Glomeromycetes</taxon>
        <taxon>Diversisporales</taxon>
        <taxon>Gigasporaceae</taxon>
        <taxon>Dentiscutata</taxon>
    </lineage>
</organism>
<dbReference type="EMBL" id="CAJVPU010038192">
    <property type="protein sequence ID" value="CAG8734290.1"/>
    <property type="molecule type" value="Genomic_DNA"/>
</dbReference>
<dbReference type="Proteomes" id="UP000789702">
    <property type="component" value="Unassembled WGS sequence"/>
</dbReference>
<comment type="caution">
    <text evidence="1">The sequence shown here is derived from an EMBL/GenBank/DDBJ whole genome shotgun (WGS) entry which is preliminary data.</text>
</comment>
<sequence length="93" mass="11011">DHENAVEPEEFESIVYKKLMEVEDENNGQMNLEILITISSLINKLNETSKDKIDPCLLAVEVVKLCKKNDGYSYNYYKKYFNQRTKISSYTYW</sequence>
<protein>
    <submittedName>
        <fullName evidence="1">12095_t:CDS:1</fullName>
    </submittedName>
</protein>
<accession>A0ACA9Q341</accession>